<gene>
    <name evidence="1" type="ORF">J2S43_007881</name>
</gene>
<organism evidence="1 2">
    <name type="scientific">Catenuloplanes nepalensis</name>
    <dbReference type="NCBI Taxonomy" id="587533"/>
    <lineage>
        <taxon>Bacteria</taxon>
        <taxon>Bacillati</taxon>
        <taxon>Actinomycetota</taxon>
        <taxon>Actinomycetes</taxon>
        <taxon>Micromonosporales</taxon>
        <taxon>Micromonosporaceae</taxon>
        <taxon>Catenuloplanes</taxon>
    </lineage>
</organism>
<protein>
    <recommendedName>
        <fullName evidence="3">DUF2399 domain-containing protein</fullName>
    </recommendedName>
</protein>
<name>A0ABT9N6Q5_9ACTN</name>
<keyword evidence="2" id="KW-1185">Reference proteome</keyword>
<dbReference type="EMBL" id="JAUSRA010000001">
    <property type="protein sequence ID" value="MDP9799369.1"/>
    <property type="molecule type" value="Genomic_DNA"/>
</dbReference>
<accession>A0ABT9N6Q5</accession>
<reference evidence="1 2" key="1">
    <citation type="submission" date="2023-07" db="EMBL/GenBank/DDBJ databases">
        <title>Sequencing the genomes of 1000 actinobacteria strains.</title>
        <authorList>
            <person name="Klenk H.-P."/>
        </authorList>
    </citation>
    <scope>NUCLEOTIDE SEQUENCE [LARGE SCALE GENOMIC DNA]</scope>
    <source>
        <strain evidence="1 2">DSM 44710</strain>
    </source>
</reference>
<evidence type="ECO:0000313" key="2">
    <source>
        <dbReference type="Proteomes" id="UP001240984"/>
    </source>
</evidence>
<sequence>MKIKYENWRPSEQVRIDIRRAEAVCQQYAADGYDLTLRQLYYQFVARGWIENNLKSYKRLGEIVNRARLSGLLDWSYIVDRTRSLRGTSHWRTPGAVIDSAAWSYRLDKWATQPRRVEVWVEKEALAGVVQRAANEADVDWFSCRGYVSQSEQWAAARRFLGYLRNGQAVTVLHLGDHDPSGIDMTRDIRERLELFLSQDWLSEHRAWFDEDVEIAEVLAHMRDQLGDVDPIEIRRIALNSDQVREHNPPPNPAKLTDSRASAYVREHGYESWELDALPPDVLAGLIGQHIEGIRNEDAFELIAAREAHERELLRAAADRWTELAGVLAANGDEG</sequence>
<evidence type="ECO:0008006" key="3">
    <source>
        <dbReference type="Google" id="ProtNLM"/>
    </source>
</evidence>
<evidence type="ECO:0000313" key="1">
    <source>
        <dbReference type="EMBL" id="MDP9799369.1"/>
    </source>
</evidence>
<dbReference type="Proteomes" id="UP001240984">
    <property type="component" value="Unassembled WGS sequence"/>
</dbReference>
<proteinExistence type="predicted"/>
<comment type="caution">
    <text evidence="1">The sequence shown here is derived from an EMBL/GenBank/DDBJ whole genome shotgun (WGS) entry which is preliminary data.</text>
</comment>
<dbReference type="RefSeq" id="WP_306838186.1">
    <property type="nucleotide sequence ID" value="NZ_JAUSRA010000001.1"/>
</dbReference>